<dbReference type="InterPro" id="IPR008969">
    <property type="entry name" value="CarboxyPept-like_regulatory"/>
</dbReference>
<dbReference type="PANTHER" id="PTHR30069:SF46">
    <property type="entry name" value="OAR PROTEIN"/>
    <property type="match status" value="1"/>
</dbReference>
<feature type="domain" description="TonB-dependent transporter Oar-like beta-barrel" evidence="9">
    <location>
        <begin position="250"/>
        <end position="998"/>
    </location>
</feature>
<evidence type="ECO:0000313" key="10">
    <source>
        <dbReference type="EMBL" id="NMH61136.1"/>
    </source>
</evidence>
<dbReference type="InterPro" id="IPR037066">
    <property type="entry name" value="Plug_dom_sf"/>
</dbReference>
<keyword evidence="5" id="KW-0472">Membrane</keyword>
<name>A0ABX1R5E5_9ALTE</name>
<accession>A0ABX1R5E5</accession>
<evidence type="ECO:0000256" key="7">
    <source>
        <dbReference type="SAM" id="SignalP"/>
    </source>
</evidence>
<comment type="caution">
    <text evidence="10">The sequence shown here is derived from an EMBL/GenBank/DDBJ whole genome shotgun (WGS) entry which is preliminary data.</text>
</comment>
<dbReference type="Pfam" id="PF07715">
    <property type="entry name" value="Plug"/>
    <property type="match status" value="1"/>
</dbReference>
<evidence type="ECO:0000256" key="6">
    <source>
        <dbReference type="ARBA" id="ARBA00023237"/>
    </source>
</evidence>
<dbReference type="Gene3D" id="2.170.130.10">
    <property type="entry name" value="TonB-dependent receptor, plug domain"/>
    <property type="match status" value="1"/>
</dbReference>
<gene>
    <name evidence="10" type="ORF">HCJ96_13975</name>
</gene>
<dbReference type="SUPFAM" id="SSF49464">
    <property type="entry name" value="Carboxypeptidase regulatory domain-like"/>
    <property type="match status" value="1"/>
</dbReference>
<organism evidence="10 11">
    <name type="scientific">Alteromonas ponticola</name>
    <dbReference type="NCBI Taxonomy" id="2720613"/>
    <lineage>
        <taxon>Bacteria</taxon>
        <taxon>Pseudomonadati</taxon>
        <taxon>Pseudomonadota</taxon>
        <taxon>Gammaproteobacteria</taxon>
        <taxon>Alteromonadales</taxon>
        <taxon>Alteromonadaceae</taxon>
        <taxon>Alteromonas/Salinimonas group</taxon>
        <taxon>Alteromonas</taxon>
    </lineage>
</organism>
<evidence type="ECO:0000256" key="3">
    <source>
        <dbReference type="ARBA" id="ARBA00022452"/>
    </source>
</evidence>
<sequence length="1058" mass="117485">MRRKHMLKFTRVALLVTSALVTAGQASAQETSSEIRGQVVDTSGNPISGAVVEVIHTPTGTRKVLTTTESGIFQTSGLTVGGPYVVRLQDGSQYEAQTIDDLFLQLGRTASVSLTAAESQPEYEKISVTGQVAMSGAFKKGPSSEFTEGDINKTPSISRDIKSLLKRDSKIIVDPTADGGPAMSIAGGNVRGNSLTVDGVKQNDDFGLNKNGYPGRRTPISLDAIEQLSVNIAPFDVTYGDFQGGNVNIVTKSGTNEFHGSAFYFRSDDSLIGDESEGQDLNIGEFKEDTYGFSIGGPILEDKLFFFASYEKFEATSPYSFPLDNQNGSIEPNERIGVTQADFDRIAQIAQSVWNYDIGGYNVPKEEEDEKLLVKLDWYINDDHRASLTYQDNEGNTVRDYWVETFPNSNIASAQSNRYNQAETLEAVSLQVFSDWNEDFSSEIKVSNKKVVTAQDPLLGANFGQMLITTDNGGQLYIGPDQFRHANELDNNRFALKLKGDYYLNDEHKLTFGWEHEELEIYNLFVFGSKGMSMFESVEAFENNLAFHVFQNSLDGNPRSAVDEFEYSIDTFYLQDEWNINFDLTLTYGFRYTTYTNDDKPVLNENFVTRHGYTNQENFDGLDLFEPRVGFTYNFDDETIFRGGVGLFGGGGPNVWLSNSYGNDGVRKAFAGCFGSCFDGRNTPQEVLDMLDMGGFAGVRGAGDTNSISPDFDIPSVWKLNLGVERKQDIPFLGEEWTLSADFILSEVNNAAIYRELNLEQVDTAPDGRPVFSEVAPFDLSLENTGKGGGQVWSFGANKNWYTDYGMFGLDLGYTYQDIDEVNPGNAFVAFEGYSMPANFDFQSETLYNSEYEVRHALSANFSWSEALFGDNMTTVNVLYTGRSGRHYSHTMRSTTAEFGGFVAAPFADWTAYNSQSLYIPTGPNDPIVSFAPGFDQAAFFSYIGDNDCLADNAGTISRRHACESSWINRIDVRFMQEIMITDEQAIEVIFDIENLGNLLNDDWGRAEGYVQPFNAPVVDVSINDNGQYVYDNFSEPQPSVASVASVWKIQLGVRYKF</sequence>
<dbReference type="Gene3D" id="2.40.170.20">
    <property type="entry name" value="TonB-dependent receptor, beta-barrel domain"/>
    <property type="match status" value="1"/>
</dbReference>
<feature type="domain" description="TonB-dependent receptor plug" evidence="8">
    <location>
        <begin position="144"/>
        <end position="244"/>
    </location>
</feature>
<protein>
    <submittedName>
        <fullName evidence="10">TonB-dependent receptor</fullName>
    </submittedName>
</protein>
<evidence type="ECO:0000256" key="4">
    <source>
        <dbReference type="ARBA" id="ARBA00022692"/>
    </source>
</evidence>
<dbReference type="InterPro" id="IPR036942">
    <property type="entry name" value="Beta-barrel_TonB_sf"/>
</dbReference>
<reference evidence="10 11" key="1">
    <citation type="submission" date="2020-03" db="EMBL/GenBank/DDBJ databases">
        <title>Alteromonas ponticola sp. nov., isolated from seawater.</title>
        <authorList>
            <person name="Yoon J.-H."/>
            <person name="Kim Y.-O."/>
        </authorList>
    </citation>
    <scope>NUCLEOTIDE SEQUENCE [LARGE SCALE GENOMIC DNA]</scope>
    <source>
        <strain evidence="10 11">MYP5</strain>
    </source>
</reference>
<dbReference type="Pfam" id="PF25183">
    <property type="entry name" value="OMP_b-brl_4"/>
    <property type="match status" value="1"/>
</dbReference>
<keyword evidence="7" id="KW-0732">Signal</keyword>
<dbReference type="SUPFAM" id="SSF56935">
    <property type="entry name" value="Porins"/>
    <property type="match status" value="1"/>
</dbReference>
<dbReference type="InterPro" id="IPR057601">
    <property type="entry name" value="Oar-like_b-barrel"/>
</dbReference>
<evidence type="ECO:0000256" key="2">
    <source>
        <dbReference type="ARBA" id="ARBA00022448"/>
    </source>
</evidence>
<evidence type="ECO:0000256" key="1">
    <source>
        <dbReference type="ARBA" id="ARBA00004571"/>
    </source>
</evidence>
<dbReference type="Pfam" id="PF13620">
    <property type="entry name" value="CarboxypepD_reg"/>
    <property type="match status" value="1"/>
</dbReference>
<dbReference type="Gene3D" id="2.60.40.1120">
    <property type="entry name" value="Carboxypeptidase-like, regulatory domain"/>
    <property type="match status" value="1"/>
</dbReference>
<evidence type="ECO:0000259" key="9">
    <source>
        <dbReference type="Pfam" id="PF25183"/>
    </source>
</evidence>
<comment type="subcellular location">
    <subcellularLocation>
        <location evidence="1">Cell outer membrane</location>
        <topology evidence="1">Multi-pass membrane protein</topology>
    </subcellularLocation>
</comment>
<evidence type="ECO:0000256" key="5">
    <source>
        <dbReference type="ARBA" id="ARBA00023136"/>
    </source>
</evidence>
<dbReference type="PANTHER" id="PTHR30069">
    <property type="entry name" value="TONB-DEPENDENT OUTER MEMBRANE RECEPTOR"/>
    <property type="match status" value="1"/>
</dbReference>
<keyword evidence="2" id="KW-0813">Transport</keyword>
<dbReference type="EMBL" id="JAATNW010000007">
    <property type="protein sequence ID" value="NMH61136.1"/>
    <property type="molecule type" value="Genomic_DNA"/>
</dbReference>
<keyword evidence="11" id="KW-1185">Reference proteome</keyword>
<keyword evidence="10" id="KW-0675">Receptor</keyword>
<proteinExistence type="predicted"/>
<keyword evidence="4" id="KW-0812">Transmembrane</keyword>
<feature type="signal peptide" evidence="7">
    <location>
        <begin position="1"/>
        <end position="28"/>
    </location>
</feature>
<dbReference type="Proteomes" id="UP000709336">
    <property type="component" value="Unassembled WGS sequence"/>
</dbReference>
<evidence type="ECO:0000259" key="8">
    <source>
        <dbReference type="Pfam" id="PF07715"/>
    </source>
</evidence>
<keyword evidence="6" id="KW-0998">Cell outer membrane</keyword>
<dbReference type="InterPro" id="IPR039426">
    <property type="entry name" value="TonB-dep_rcpt-like"/>
</dbReference>
<dbReference type="InterPro" id="IPR012910">
    <property type="entry name" value="Plug_dom"/>
</dbReference>
<keyword evidence="3" id="KW-1134">Transmembrane beta strand</keyword>
<evidence type="ECO:0000313" key="11">
    <source>
        <dbReference type="Proteomes" id="UP000709336"/>
    </source>
</evidence>
<feature type="chain" id="PRO_5045814480" evidence="7">
    <location>
        <begin position="29"/>
        <end position="1058"/>
    </location>
</feature>